<comment type="caution">
    <text evidence="1">The sequence shown here is derived from an EMBL/GenBank/DDBJ whole genome shotgun (WGS) entry which is preliminary data.</text>
</comment>
<sequence length="85" mass="9931">MSTLSSQEFKNDDYAIDDVDMYTTLVCARSEAKDALNHVNKIKRLLKMLGMESITERPNDCMDIYTRLCHERPPKPKPKKKKKKK</sequence>
<dbReference type="Proteomes" id="UP000094936">
    <property type="component" value="Unassembled WGS sequence"/>
</dbReference>
<evidence type="ECO:0000313" key="1">
    <source>
        <dbReference type="EMBL" id="ODA36206.1"/>
    </source>
</evidence>
<protein>
    <submittedName>
        <fullName evidence="1">Uncharacterized protein</fullName>
    </submittedName>
</protein>
<dbReference type="EMBL" id="LYBM01000001">
    <property type="protein sequence ID" value="ODA36206.1"/>
    <property type="molecule type" value="Genomic_DNA"/>
</dbReference>
<proteinExistence type="predicted"/>
<name>A0A1C3ESM6_9GAMM</name>
<dbReference type="AlphaFoldDB" id="A0A1C3ESM6"/>
<organism evidence="1 2">
    <name type="scientific">Veronia pacifica</name>
    <dbReference type="NCBI Taxonomy" id="1080227"/>
    <lineage>
        <taxon>Bacteria</taxon>
        <taxon>Pseudomonadati</taxon>
        <taxon>Pseudomonadota</taxon>
        <taxon>Gammaproteobacteria</taxon>
        <taxon>Vibrionales</taxon>
        <taxon>Vibrionaceae</taxon>
        <taxon>Veronia</taxon>
    </lineage>
</organism>
<evidence type="ECO:0000313" key="2">
    <source>
        <dbReference type="Proteomes" id="UP000094936"/>
    </source>
</evidence>
<reference evidence="1 2" key="1">
    <citation type="submission" date="2016-05" db="EMBL/GenBank/DDBJ databases">
        <title>Genomic Taxonomy of the Vibrionaceae.</title>
        <authorList>
            <person name="Gomez-Gil B."/>
            <person name="Enciso-Ibarra J."/>
        </authorList>
    </citation>
    <scope>NUCLEOTIDE SEQUENCE [LARGE SCALE GENOMIC DNA]</scope>
    <source>
        <strain evidence="1 2">CAIM 1920</strain>
    </source>
</reference>
<accession>A0A1C3ESM6</accession>
<gene>
    <name evidence="1" type="ORF">A8L45_00970</name>
</gene>
<keyword evidence="2" id="KW-1185">Reference proteome</keyword>
<dbReference type="RefSeq" id="WP_068898279.1">
    <property type="nucleotide sequence ID" value="NZ_JBHUIF010000002.1"/>
</dbReference>